<comment type="caution">
    <text evidence="1">The sequence shown here is derived from an EMBL/GenBank/DDBJ whole genome shotgun (WGS) entry which is preliminary data.</text>
</comment>
<evidence type="ECO:0000313" key="2">
    <source>
        <dbReference type="Proteomes" id="UP001431209"/>
    </source>
</evidence>
<proteinExistence type="predicted"/>
<gene>
    <name evidence="1" type="ORF">AKO1_007837</name>
</gene>
<accession>A0AAW2YNQ7</accession>
<sequence length="214" mass="24620">MVTTISEDYYKFRASLKQKNKPTIISNQFKAYSSNKNENNSQEFKRISKHISNEGRIMLSEPNAGGNSVFSEVLSYEILRNTMGAKLLKTEMQIQYRFENSKITDYSVMMNDKKIGVSVTRAFHFMGDEHFNKVDAYAILCKKLKGVISSTQCVSKKDAWEKQILHVFVRSNRVAKLLNQVYRNMKCPLKSNTIVLITVCENAECIFTEKSCDH</sequence>
<name>A0AAW2YNQ7_9EUKA</name>
<reference evidence="1 2" key="1">
    <citation type="submission" date="2024-03" db="EMBL/GenBank/DDBJ databases">
        <title>The Acrasis kona genome and developmental transcriptomes reveal deep origins of eukaryotic multicellular pathways.</title>
        <authorList>
            <person name="Sheikh S."/>
            <person name="Fu C.-J."/>
            <person name="Brown M.W."/>
            <person name="Baldauf S.L."/>
        </authorList>
    </citation>
    <scope>NUCLEOTIDE SEQUENCE [LARGE SCALE GENOMIC DNA]</scope>
    <source>
        <strain evidence="1 2">ATCC MYA-3509</strain>
    </source>
</reference>
<evidence type="ECO:0000313" key="1">
    <source>
        <dbReference type="EMBL" id="KAL0478967.1"/>
    </source>
</evidence>
<dbReference type="Proteomes" id="UP001431209">
    <property type="component" value="Unassembled WGS sequence"/>
</dbReference>
<dbReference type="AlphaFoldDB" id="A0AAW2YNQ7"/>
<organism evidence="1 2">
    <name type="scientific">Acrasis kona</name>
    <dbReference type="NCBI Taxonomy" id="1008807"/>
    <lineage>
        <taxon>Eukaryota</taxon>
        <taxon>Discoba</taxon>
        <taxon>Heterolobosea</taxon>
        <taxon>Tetramitia</taxon>
        <taxon>Eutetramitia</taxon>
        <taxon>Acrasidae</taxon>
        <taxon>Acrasis</taxon>
    </lineage>
</organism>
<dbReference type="EMBL" id="JAOPGA020000489">
    <property type="protein sequence ID" value="KAL0478967.1"/>
    <property type="molecule type" value="Genomic_DNA"/>
</dbReference>
<keyword evidence="2" id="KW-1185">Reference proteome</keyword>
<protein>
    <submittedName>
        <fullName evidence="1">Uncharacterized protein</fullName>
    </submittedName>
</protein>